<keyword evidence="1" id="KW-1133">Transmembrane helix</keyword>
<keyword evidence="1" id="KW-0812">Transmembrane</keyword>
<protein>
    <recommendedName>
        <fullName evidence="4">SHS2 domain-containing protein</fullName>
    </recommendedName>
</protein>
<gene>
    <name evidence="2" type="ORF">A3H06_00690</name>
</gene>
<proteinExistence type="predicted"/>
<dbReference type="Proteomes" id="UP000176976">
    <property type="component" value="Unassembled WGS sequence"/>
</dbReference>
<dbReference type="AlphaFoldDB" id="A0A1G1ZAR4"/>
<sequence>MKFSFKHVVTKVTNIASISIGGLEITDSVIRFLRIDRDGVKHTFLALSPGVVYEGRVKDAAQLISSLAQIHSQLISSPKKIIHVVLSIPASNVYVQAFNLPQLHEKELRDAAVLNLQMISPLDIASAYSDWQRVGEDVQEGGQYEILGAFIAREVVDEFVRVLGAAGFGVAAVEFLGLGIVRTLREVAGSLDMSQPHLLAAVTNEGLYLAITMQGSLHFHYFHPWTGLSGANETASFDALRQLFVAEVQRVLNFYTSHWGSQVKDCVLFADGFQDQLSALMREHFPGVIVQQPILQKFSDIPLQWFGVLGAALRGLVPRSEDTDISLMSVGAAEEFHHNQFLIFTRTWRTIMLLVFGFMILITSLASFFLRQTLHSLENETVAQIRTPESAEFVAFQEQARDFNELVALLGKAREGRKNLSELFDSFTTISGGVVTFRRISFQAPGDSITIHGDAVNEATALAFKDKLIQSGKFSEISLPLESFVVEPTGRVSFTVIFKAK</sequence>
<evidence type="ECO:0000313" key="2">
    <source>
        <dbReference type="EMBL" id="OGY61614.1"/>
    </source>
</evidence>
<feature type="transmembrane region" description="Helical" evidence="1">
    <location>
        <begin position="348"/>
        <end position="370"/>
    </location>
</feature>
<evidence type="ECO:0000256" key="1">
    <source>
        <dbReference type="SAM" id="Phobius"/>
    </source>
</evidence>
<organism evidence="2 3">
    <name type="scientific">Candidatus Colwellbacteria bacterium RIFCSPLOWO2_12_FULL_44_13</name>
    <dbReference type="NCBI Taxonomy" id="1797694"/>
    <lineage>
        <taxon>Bacteria</taxon>
        <taxon>Candidatus Colwelliibacteriota</taxon>
    </lineage>
</organism>
<dbReference type="Gene3D" id="3.30.1490.300">
    <property type="match status" value="1"/>
</dbReference>
<keyword evidence="1" id="KW-0472">Membrane</keyword>
<name>A0A1G1ZAR4_9BACT</name>
<dbReference type="Gene3D" id="3.30.420.40">
    <property type="match status" value="2"/>
</dbReference>
<dbReference type="EMBL" id="MHJC01000016">
    <property type="protein sequence ID" value="OGY61614.1"/>
    <property type="molecule type" value="Genomic_DNA"/>
</dbReference>
<evidence type="ECO:0008006" key="4">
    <source>
        <dbReference type="Google" id="ProtNLM"/>
    </source>
</evidence>
<reference evidence="2 3" key="1">
    <citation type="journal article" date="2016" name="Nat. Commun.">
        <title>Thousands of microbial genomes shed light on interconnected biogeochemical processes in an aquifer system.</title>
        <authorList>
            <person name="Anantharaman K."/>
            <person name="Brown C.T."/>
            <person name="Hug L.A."/>
            <person name="Sharon I."/>
            <person name="Castelle C.J."/>
            <person name="Probst A.J."/>
            <person name="Thomas B.C."/>
            <person name="Singh A."/>
            <person name="Wilkins M.J."/>
            <person name="Karaoz U."/>
            <person name="Brodie E.L."/>
            <person name="Williams K.H."/>
            <person name="Hubbard S.S."/>
            <person name="Banfield J.F."/>
        </authorList>
    </citation>
    <scope>NUCLEOTIDE SEQUENCE [LARGE SCALE GENOMIC DNA]</scope>
</reference>
<evidence type="ECO:0000313" key="3">
    <source>
        <dbReference type="Proteomes" id="UP000176976"/>
    </source>
</evidence>
<comment type="caution">
    <text evidence="2">The sequence shown here is derived from an EMBL/GenBank/DDBJ whole genome shotgun (WGS) entry which is preliminary data.</text>
</comment>
<accession>A0A1G1ZAR4</accession>